<gene>
    <name evidence="2" type="ORF">LTR09_008000</name>
</gene>
<organism evidence="2 3">
    <name type="scientific">Extremus antarcticus</name>
    <dbReference type="NCBI Taxonomy" id="702011"/>
    <lineage>
        <taxon>Eukaryota</taxon>
        <taxon>Fungi</taxon>
        <taxon>Dikarya</taxon>
        <taxon>Ascomycota</taxon>
        <taxon>Pezizomycotina</taxon>
        <taxon>Dothideomycetes</taxon>
        <taxon>Dothideomycetidae</taxon>
        <taxon>Mycosphaerellales</taxon>
        <taxon>Extremaceae</taxon>
        <taxon>Extremus</taxon>
    </lineage>
</organism>
<comment type="caution">
    <text evidence="2">The sequence shown here is derived from an EMBL/GenBank/DDBJ whole genome shotgun (WGS) entry which is preliminary data.</text>
</comment>
<sequence length="258" mass="28471">MEGSNTTPDLQSILSTLAQFATPVQSNGSISTQVQNDLQPRISAPVSRHPTHTPPPYDPAARIKEPHLRPQSRASANASPRPIDPASITTWQDGLRCVTKIAAQNAQFAVTIRRMMADQRKHEMRWYSERQALKQKQASRSSSAAQAHSILQSLSGIALSNPASAGESDTNNEAELTALDLRIYAAQVEMDTAMTTELKGLGVPFFGTDRSLVMSEEDDQTLKPLSGGQPKWSPVVKEEQLMELRRRMVGHLEDLYRE</sequence>
<keyword evidence="3" id="KW-1185">Reference proteome</keyword>
<evidence type="ECO:0000256" key="1">
    <source>
        <dbReference type="SAM" id="MobiDB-lite"/>
    </source>
</evidence>
<name>A0AAJ0G6M1_9PEZI</name>
<accession>A0AAJ0G6M1</accession>
<reference evidence="2" key="1">
    <citation type="submission" date="2023-04" db="EMBL/GenBank/DDBJ databases">
        <title>Black Yeasts Isolated from many extreme environments.</title>
        <authorList>
            <person name="Coleine C."/>
            <person name="Stajich J.E."/>
            <person name="Selbmann L."/>
        </authorList>
    </citation>
    <scope>NUCLEOTIDE SEQUENCE</scope>
    <source>
        <strain evidence="2">CCFEE 5312</strain>
    </source>
</reference>
<feature type="region of interest" description="Disordered" evidence="1">
    <location>
        <begin position="42"/>
        <end position="63"/>
    </location>
</feature>
<proteinExistence type="predicted"/>
<dbReference type="Proteomes" id="UP001271007">
    <property type="component" value="Unassembled WGS sequence"/>
</dbReference>
<evidence type="ECO:0000313" key="3">
    <source>
        <dbReference type="Proteomes" id="UP001271007"/>
    </source>
</evidence>
<dbReference type="Pfam" id="PF10454">
    <property type="entry name" value="DUF2458"/>
    <property type="match status" value="1"/>
</dbReference>
<dbReference type="InterPro" id="IPR018858">
    <property type="entry name" value="DUF2458"/>
</dbReference>
<dbReference type="EMBL" id="JAWDJX010000029">
    <property type="protein sequence ID" value="KAK3050922.1"/>
    <property type="molecule type" value="Genomic_DNA"/>
</dbReference>
<protein>
    <submittedName>
        <fullName evidence="2">Uncharacterized protein</fullName>
    </submittedName>
</protein>
<evidence type="ECO:0000313" key="2">
    <source>
        <dbReference type="EMBL" id="KAK3050922.1"/>
    </source>
</evidence>
<dbReference type="AlphaFoldDB" id="A0AAJ0G6M1"/>